<dbReference type="PIRSF" id="PIRSF002070">
    <property type="entry name" value="SSB"/>
    <property type="match status" value="1"/>
</dbReference>
<reference evidence="4 5" key="1">
    <citation type="journal article" date="2020" name="mSystems">
        <title>Defining Genomic and Predicted Metabolic Features of the Acetobacterium Genus.</title>
        <authorList>
            <person name="Ross D.E."/>
            <person name="Marshall C.W."/>
            <person name="Gulliver D."/>
            <person name="May H.D."/>
            <person name="Norman R.S."/>
        </authorList>
    </citation>
    <scope>NUCLEOTIDE SEQUENCE [LARGE SCALE GENOMIC DNA]</scope>
    <source>
        <strain evidence="4 5">DSM 4132</strain>
    </source>
</reference>
<dbReference type="EMBL" id="WJBE01000012">
    <property type="protein sequence ID" value="MBC3900533.1"/>
    <property type="molecule type" value="Genomic_DNA"/>
</dbReference>
<comment type="caution">
    <text evidence="4">The sequence shown here is derived from an EMBL/GenBank/DDBJ whole genome shotgun (WGS) entry which is preliminary data.</text>
</comment>
<dbReference type="Gene3D" id="2.40.50.140">
    <property type="entry name" value="Nucleic acid-binding proteins"/>
    <property type="match status" value="1"/>
</dbReference>
<organism evidence="4 5">
    <name type="scientific">Acetobacterium malicum</name>
    <dbReference type="NCBI Taxonomy" id="52692"/>
    <lineage>
        <taxon>Bacteria</taxon>
        <taxon>Bacillati</taxon>
        <taxon>Bacillota</taxon>
        <taxon>Clostridia</taxon>
        <taxon>Eubacteriales</taxon>
        <taxon>Eubacteriaceae</taxon>
        <taxon>Acetobacterium</taxon>
    </lineage>
</organism>
<proteinExistence type="inferred from homology"/>
<evidence type="ECO:0000313" key="4">
    <source>
        <dbReference type="EMBL" id="MBC3900533.1"/>
    </source>
</evidence>
<keyword evidence="2" id="KW-0235">DNA replication</keyword>
<feature type="short sequence motif" description="Important for interaction with partner proteins" evidence="2">
    <location>
        <begin position="142"/>
        <end position="147"/>
    </location>
</feature>
<dbReference type="GO" id="GO:0003677">
    <property type="term" value="F:DNA binding"/>
    <property type="evidence" value="ECO:0007669"/>
    <property type="project" value="UniProtKB-KW"/>
</dbReference>
<comment type="subunit">
    <text evidence="2">Homotetramer.</text>
</comment>
<keyword evidence="2" id="KW-0233">DNA recombination</keyword>
<dbReference type="PANTHER" id="PTHR10302">
    <property type="entry name" value="SINGLE-STRANDED DNA-BINDING PROTEIN"/>
    <property type="match status" value="1"/>
</dbReference>
<evidence type="ECO:0000256" key="3">
    <source>
        <dbReference type="PIRNR" id="PIRNR002070"/>
    </source>
</evidence>
<keyword evidence="2" id="KW-0227">DNA damage</keyword>
<dbReference type="PANTHER" id="PTHR10302:SF27">
    <property type="entry name" value="SINGLE-STRANDED DNA-BINDING PROTEIN"/>
    <property type="match status" value="1"/>
</dbReference>
<dbReference type="HAMAP" id="MF_00984">
    <property type="entry name" value="SSB"/>
    <property type="match status" value="1"/>
</dbReference>
<dbReference type="InterPro" id="IPR000424">
    <property type="entry name" value="Primosome_PriB/ssb"/>
</dbReference>
<sequence>MNKVILVGRLTRDPEVKNTTTGKAVATFTLAVDRRFKNKDGQKEADFVPIVVWGKQAEFAGQYLSKGSQIGVSGRLQVRSYDAQDGQRRYVTEVVADEINFLSSSRKDSNAGFQQASAPRVDNNNNMSVMGLDEDFHLMADDDDIPF</sequence>
<dbReference type="SUPFAM" id="SSF50249">
    <property type="entry name" value="Nucleic acid-binding proteins"/>
    <property type="match status" value="1"/>
</dbReference>
<name>A0ABR6YZ62_9FIRM</name>
<dbReference type="Pfam" id="PF00436">
    <property type="entry name" value="SSB"/>
    <property type="match status" value="1"/>
</dbReference>
<keyword evidence="2" id="KW-0234">DNA repair</keyword>
<protein>
    <recommendedName>
        <fullName evidence="2 3">Single-stranded DNA-binding protein</fullName>
        <shortName evidence="2">SSB</shortName>
    </recommendedName>
</protein>
<evidence type="ECO:0000256" key="1">
    <source>
        <dbReference type="ARBA" id="ARBA00023125"/>
    </source>
</evidence>
<dbReference type="CDD" id="cd04496">
    <property type="entry name" value="SSB_OBF"/>
    <property type="match status" value="1"/>
</dbReference>
<comment type="caution">
    <text evidence="2">Lacks conserved residue(s) required for the propagation of feature annotation.</text>
</comment>
<dbReference type="InterPro" id="IPR011344">
    <property type="entry name" value="ssDNA-bd"/>
</dbReference>
<dbReference type="RefSeq" id="WP_026394928.1">
    <property type="nucleotide sequence ID" value="NZ_WJBE01000012.1"/>
</dbReference>
<evidence type="ECO:0000313" key="5">
    <source>
        <dbReference type="Proteomes" id="UP000622405"/>
    </source>
</evidence>
<dbReference type="InterPro" id="IPR012340">
    <property type="entry name" value="NA-bd_OB-fold"/>
</dbReference>
<evidence type="ECO:0000256" key="2">
    <source>
        <dbReference type="HAMAP-Rule" id="MF_00984"/>
    </source>
</evidence>
<dbReference type="Proteomes" id="UP000622405">
    <property type="component" value="Unassembled WGS sequence"/>
</dbReference>
<keyword evidence="5" id="KW-1185">Reference proteome</keyword>
<accession>A0ABR6YZ62</accession>
<dbReference type="PROSITE" id="PS50935">
    <property type="entry name" value="SSB"/>
    <property type="match status" value="1"/>
</dbReference>
<keyword evidence="1 2" id="KW-0238">DNA-binding</keyword>
<gene>
    <name evidence="4" type="primary">ssb</name>
    <name evidence="4" type="ORF">GH811_12985</name>
</gene>
<comment type="function">
    <text evidence="2">Plays an important role in DNA replication, recombination and repair. Binds to ssDNA and to an array of partner proteins to recruit them to their sites of action during DNA metabolism.</text>
</comment>
<dbReference type="NCBIfam" id="TIGR00621">
    <property type="entry name" value="ssb"/>
    <property type="match status" value="1"/>
</dbReference>